<dbReference type="InterPro" id="IPR051531">
    <property type="entry name" value="N-acetyltransferase"/>
</dbReference>
<dbReference type="SUPFAM" id="SSF55729">
    <property type="entry name" value="Acyl-CoA N-acyltransferases (Nat)"/>
    <property type="match status" value="1"/>
</dbReference>
<feature type="domain" description="N-acetyltransferase" evidence="1">
    <location>
        <begin position="14"/>
        <end position="179"/>
    </location>
</feature>
<dbReference type="Gene3D" id="3.40.630.30">
    <property type="match status" value="1"/>
</dbReference>
<reference evidence="3" key="1">
    <citation type="journal article" date="2019" name="Int. J. Syst. Evol. Microbiol.">
        <title>The Global Catalogue of Microorganisms (GCM) 10K type strain sequencing project: providing services to taxonomists for standard genome sequencing and annotation.</title>
        <authorList>
            <consortium name="The Broad Institute Genomics Platform"/>
            <consortium name="The Broad Institute Genome Sequencing Center for Infectious Disease"/>
            <person name="Wu L."/>
            <person name="Ma J."/>
        </authorList>
    </citation>
    <scope>NUCLEOTIDE SEQUENCE [LARGE SCALE GENOMIC DNA]</scope>
    <source>
        <strain evidence="3">CGMCC 4.7304</strain>
    </source>
</reference>
<dbReference type="EC" id="2.3.-.-" evidence="2"/>
<dbReference type="PANTHER" id="PTHR43792">
    <property type="entry name" value="GNAT FAMILY, PUTATIVE (AFU_ORTHOLOGUE AFUA_3G00765)-RELATED-RELATED"/>
    <property type="match status" value="1"/>
</dbReference>
<dbReference type="PROSITE" id="PS51186">
    <property type="entry name" value="GNAT"/>
    <property type="match status" value="1"/>
</dbReference>
<dbReference type="Proteomes" id="UP001596083">
    <property type="component" value="Unassembled WGS sequence"/>
</dbReference>
<keyword evidence="2" id="KW-0808">Transferase</keyword>
<name>A0ABW0YRY5_9ACTN</name>
<dbReference type="RefSeq" id="WP_390314381.1">
    <property type="nucleotide sequence ID" value="NZ_JBHSPB010000002.1"/>
</dbReference>
<dbReference type="PANTHER" id="PTHR43792:SF1">
    <property type="entry name" value="N-ACETYLTRANSFERASE DOMAIN-CONTAINING PROTEIN"/>
    <property type="match status" value="1"/>
</dbReference>
<accession>A0ABW0YRY5</accession>
<keyword evidence="2" id="KW-0012">Acyltransferase</keyword>
<dbReference type="EMBL" id="JBHSPB010000002">
    <property type="protein sequence ID" value="MFC5719315.1"/>
    <property type="molecule type" value="Genomic_DNA"/>
</dbReference>
<dbReference type="Pfam" id="PF13302">
    <property type="entry name" value="Acetyltransf_3"/>
    <property type="match status" value="1"/>
</dbReference>
<gene>
    <name evidence="2" type="ORF">ACFP1Z_03825</name>
</gene>
<protein>
    <submittedName>
        <fullName evidence="2">GNAT family N-acetyltransferase</fullName>
        <ecNumber evidence="2">2.3.-.-</ecNumber>
    </submittedName>
</protein>
<evidence type="ECO:0000313" key="2">
    <source>
        <dbReference type="EMBL" id="MFC5719315.1"/>
    </source>
</evidence>
<organism evidence="2 3">
    <name type="scientific">Streptomyces gamaensis</name>
    <dbReference type="NCBI Taxonomy" id="1763542"/>
    <lineage>
        <taxon>Bacteria</taxon>
        <taxon>Bacillati</taxon>
        <taxon>Actinomycetota</taxon>
        <taxon>Actinomycetes</taxon>
        <taxon>Kitasatosporales</taxon>
        <taxon>Streptomycetaceae</taxon>
        <taxon>Streptomyces</taxon>
    </lineage>
</organism>
<dbReference type="InterPro" id="IPR000182">
    <property type="entry name" value="GNAT_dom"/>
</dbReference>
<sequence length="179" mass="20258">MTSLLTPRLLTPRLTLRRWREDDVEPMAAIHADPEVMRWIGDGSVRDRDQTAAGIAGWERDWEEWGLGLFAVELRESRQLAGFAGLSVPGFLPEILPAVEIGWRFGRPYWGQGLATEAARAVLDFALRERGLARVVSISTVGNDASEQIMRKLGMRLERETRNPVYGTRVRVHVLELRP</sequence>
<dbReference type="InterPro" id="IPR016181">
    <property type="entry name" value="Acyl_CoA_acyltransferase"/>
</dbReference>
<proteinExistence type="predicted"/>
<comment type="caution">
    <text evidence="2">The sequence shown here is derived from an EMBL/GenBank/DDBJ whole genome shotgun (WGS) entry which is preliminary data.</text>
</comment>
<dbReference type="GO" id="GO:0016746">
    <property type="term" value="F:acyltransferase activity"/>
    <property type="evidence" value="ECO:0007669"/>
    <property type="project" value="UniProtKB-KW"/>
</dbReference>
<evidence type="ECO:0000313" key="3">
    <source>
        <dbReference type="Proteomes" id="UP001596083"/>
    </source>
</evidence>
<keyword evidence="3" id="KW-1185">Reference proteome</keyword>
<evidence type="ECO:0000259" key="1">
    <source>
        <dbReference type="PROSITE" id="PS51186"/>
    </source>
</evidence>